<proteinExistence type="predicted"/>
<dbReference type="Proteomes" id="UP000887580">
    <property type="component" value="Unplaced"/>
</dbReference>
<evidence type="ECO:0000313" key="2">
    <source>
        <dbReference type="WBParaSite" id="PS1159_v2.g854.t1"/>
    </source>
</evidence>
<sequence>MNAAVSPPKILLIIFFIISFKVDTVMACFGSVQNQLAALRKQLGGDIEIDFSTLNPLIKYPSIFGQFKISFPCDLNCNSFDGLGTPICRWRNEWTTCSEMGDELDWIRARNSWGREEGLTIFGTEETATHCYILVGSQSALPPENAALLVSDPVQCQEGDGKLTFRFWTSPKTEIKVCIRKPGLGKFYDWCSCPITKGDPGPVAVIIPGSIMYTFEIVIEASHFDFNAFGVQGGVVIIDDITYEATAVYNCRYIPHVDPPIPISEETCETIYCTFSDGKCIDRIRSSGWRLSDEPTGNLHTGIRMLQDKSFAYSKGVGTRILKFGKFEMARQGLLEFCYYVAIKNTTLKIYTTITGYNRSLAFQSEEITLRPHYWICRQMVLHQGGYDELEFVAEDIQSGYAYIGLDSIRLVDPQTYKDMCSEQLASEFTPAPSEEAFDFTTTPSSPFNMQESDKTSESSDVEGFIEEKNTENISGLSKAAGSPVIKIRKLNINRKSATPFPENFDETTATITSKDPFGFKPIAGIAYGRKKSFQKLEELPELF</sequence>
<reference evidence="2" key="1">
    <citation type="submission" date="2022-11" db="UniProtKB">
        <authorList>
            <consortium name="WormBaseParasite"/>
        </authorList>
    </citation>
    <scope>IDENTIFICATION</scope>
</reference>
<evidence type="ECO:0000313" key="1">
    <source>
        <dbReference type="Proteomes" id="UP000887580"/>
    </source>
</evidence>
<dbReference type="WBParaSite" id="PS1159_v2.g854.t1">
    <property type="protein sequence ID" value="PS1159_v2.g854.t1"/>
    <property type="gene ID" value="PS1159_v2.g854"/>
</dbReference>
<accession>A0AC35GT95</accession>
<name>A0AC35GT95_9BILA</name>
<organism evidence="1 2">
    <name type="scientific">Panagrolaimus sp. PS1159</name>
    <dbReference type="NCBI Taxonomy" id="55785"/>
    <lineage>
        <taxon>Eukaryota</taxon>
        <taxon>Metazoa</taxon>
        <taxon>Ecdysozoa</taxon>
        <taxon>Nematoda</taxon>
        <taxon>Chromadorea</taxon>
        <taxon>Rhabditida</taxon>
        <taxon>Tylenchina</taxon>
        <taxon>Panagrolaimomorpha</taxon>
        <taxon>Panagrolaimoidea</taxon>
        <taxon>Panagrolaimidae</taxon>
        <taxon>Panagrolaimus</taxon>
    </lineage>
</organism>
<protein>
    <submittedName>
        <fullName evidence="2">MAM domain-containing protein</fullName>
    </submittedName>
</protein>